<feature type="region of interest" description="Disordered" evidence="2">
    <location>
        <begin position="84"/>
        <end position="119"/>
    </location>
</feature>
<dbReference type="Gene3D" id="1.10.443.10">
    <property type="entry name" value="Intergrase catalytic core"/>
    <property type="match status" value="1"/>
</dbReference>
<evidence type="ECO:0000313" key="4">
    <source>
        <dbReference type="Proteomes" id="UP000521943"/>
    </source>
</evidence>
<proteinExistence type="predicted"/>
<dbReference type="GO" id="GO:0003677">
    <property type="term" value="F:DNA binding"/>
    <property type="evidence" value="ECO:0007669"/>
    <property type="project" value="InterPro"/>
</dbReference>
<feature type="compositionally biased region" description="Basic and acidic residues" evidence="2">
    <location>
        <begin position="84"/>
        <end position="98"/>
    </location>
</feature>
<comment type="caution">
    <text evidence="3">The sequence shown here is derived from an EMBL/GenBank/DDBJ whole genome shotgun (WGS) entry which is preliminary data.</text>
</comment>
<dbReference type="InterPro" id="IPR011010">
    <property type="entry name" value="DNA_brk_join_enz"/>
</dbReference>
<sequence>MPRAQTSKSKVEKKKAVPRGCGSSSRKKRAGGTALPYGEAERQAQEATKNHSKAATTLQKYDLYWDQLLEYVKAVVHQEQMKAKAWDDEQVKSPHPENDIDDDAPDLHTDDTCEPSDDSIPAKPSLATLMDPEFPLALVGFPKKCTPSAVTMFIWHKCFQEGCQIGVADSIVSSVINRYDQMGDKYRGKWESDSTTGEWKGNPGRSAKVKDMVSAVKKRNTSKTPDRKHSRAMSYKDMQTIYGYVQGLECNLAPDSSNVSGNPSAGTSGKKPSLSKKAESLYFMALASLGFVIWTRNSETCQLQFKHFDFKAEPKECANGQTFPRYSINVRHRKNWQHKMETGEVGLEGHFYNVYEHPETPAIDLYHHISRWKEFYEAHVLRRPLNPDDYMFPTINFDKLTADASTPITRQAVQKLITAYATAAGLSQAHKYTTHCFRRGGAQYRFMYAPIGKRWTMSRIRWWGGWAEGESGDTLIRYLLDELHTYEEDHRDALCPVDESANNTHMGEDRSLRPFTADDGRKLYEHCNSLLRTQFETLTEKVMDRIVTSTESPSIAPVYQTVAPVSVSPPVHAPVTTGSYAPSYPSVPYHPTASYPAAPPESFHPRHSPHPYLPAHPYHPSYSSHPGYWPAPHPPQARAYSSLQAANSNEAPLPAHDLRWQSAVIAEVQPSRTTTPLLRGEKHVLPRMPRGRAKLADGWKLVVKDWEEAQPNRCPVPLRDWDMDWLHETKQAQAYHVRKVIALEFIETYARDESAFLEAYPAHTRGITPLYEAIRIAHQALGTAKVRAKRKIGPMPCPSDPCSAADGDDGTGSNESSDSDMDTT</sequence>
<evidence type="ECO:0000313" key="3">
    <source>
        <dbReference type="EMBL" id="KAF6746456.1"/>
    </source>
</evidence>
<organism evidence="3 4">
    <name type="scientific">Ephemerocybe angulata</name>
    <dbReference type="NCBI Taxonomy" id="980116"/>
    <lineage>
        <taxon>Eukaryota</taxon>
        <taxon>Fungi</taxon>
        <taxon>Dikarya</taxon>
        <taxon>Basidiomycota</taxon>
        <taxon>Agaricomycotina</taxon>
        <taxon>Agaricomycetes</taxon>
        <taxon>Agaricomycetidae</taxon>
        <taxon>Agaricales</taxon>
        <taxon>Agaricineae</taxon>
        <taxon>Psathyrellaceae</taxon>
        <taxon>Ephemerocybe</taxon>
    </lineage>
</organism>
<protein>
    <submittedName>
        <fullName evidence="3">Uncharacterized protein</fullName>
    </submittedName>
</protein>
<evidence type="ECO:0000256" key="1">
    <source>
        <dbReference type="ARBA" id="ARBA00023172"/>
    </source>
</evidence>
<evidence type="ECO:0000256" key="2">
    <source>
        <dbReference type="SAM" id="MobiDB-lite"/>
    </source>
</evidence>
<reference evidence="3 4" key="1">
    <citation type="submission" date="2020-07" db="EMBL/GenBank/DDBJ databases">
        <title>Comparative genomics of pyrophilous fungi reveals a link between fire events and developmental genes.</title>
        <authorList>
            <consortium name="DOE Joint Genome Institute"/>
            <person name="Steindorff A.S."/>
            <person name="Carver A."/>
            <person name="Calhoun S."/>
            <person name="Stillman K."/>
            <person name="Liu H."/>
            <person name="Lipzen A."/>
            <person name="Pangilinan J."/>
            <person name="Labutti K."/>
            <person name="Bruns T.D."/>
            <person name="Grigoriev I.V."/>
        </authorList>
    </citation>
    <scope>NUCLEOTIDE SEQUENCE [LARGE SCALE GENOMIC DNA]</scope>
    <source>
        <strain evidence="3 4">CBS 144469</strain>
    </source>
</reference>
<dbReference type="OrthoDB" id="164951at2759"/>
<dbReference type="GO" id="GO:0006310">
    <property type="term" value="P:DNA recombination"/>
    <property type="evidence" value="ECO:0007669"/>
    <property type="project" value="UniProtKB-KW"/>
</dbReference>
<dbReference type="EMBL" id="JACGCI010000092">
    <property type="protein sequence ID" value="KAF6746456.1"/>
    <property type="molecule type" value="Genomic_DNA"/>
</dbReference>
<feature type="region of interest" description="Disordered" evidence="2">
    <location>
        <begin position="188"/>
        <end position="208"/>
    </location>
</feature>
<keyword evidence="4" id="KW-1185">Reference proteome</keyword>
<feature type="region of interest" description="Disordered" evidence="2">
    <location>
        <begin position="1"/>
        <end position="54"/>
    </location>
</feature>
<dbReference type="SUPFAM" id="SSF56349">
    <property type="entry name" value="DNA breaking-rejoining enzymes"/>
    <property type="match status" value="1"/>
</dbReference>
<name>A0A8H6HHI1_9AGAR</name>
<feature type="region of interest" description="Disordered" evidence="2">
    <location>
        <begin position="792"/>
        <end position="824"/>
    </location>
</feature>
<dbReference type="InterPro" id="IPR013762">
    <property type="entry name" value="Integrase-like_cat_sf"/>
</dbReference>
<accession>A0A8H6HHI1</accession>
<dbReference type="Proteomes" id="UP000521943">
    <property type="component" value="Unassembled WGS sequence"/>
</dbReference>
<keyword evidence="1" id="KW-0233">DNA recombination</keyword>
<gene>
    <name evidence="3" type="ORF">DFP72DRAFT_1076311</name>
</gene>
<dbReference type="AlphaFoldDB" id="A0A8H6HHI1"/>
<dbReference type="GO" id="GO:0015074">
    <property type="term" value="P:DNA integration"/>
    <property type="evidence" value="ECO:0007669"/>
    <property type="project" value="InterPro"/>
</dbReference>